<dbReference type="NCBIfam" id="TIGR00150">
    <property type="entry name" value="T6A_YjeE"/>
    <property type="match status" value="1"/>
</dbReference>
<evidence type="ECO:0000256" key="4">
    <source>
        <dbReference type="ARBA" id="ARBA00022490"/>
    </source>
</evidence>
<name>A0A366KB76_9BIFI</name>
<protein>
    <recommendedName>
        <fullName evidence="3">tRNA threonylcarbamoyladenosine biosynthesis protein TsaE</fullName>
    </recommendedName>
    <alternativeName>
        <fullName evidence="11">t(6)A37 threonylcarbamoyladenosine biosynthesis protein TsaE</fullName>
    </alternativeName>
</protein>
<keyword evidence="9" id="KW-0460">Magnesium</keyword>
<evidence type="ECO:0000256" key="11">
    <source>
        <dbReference type="ARBA" id="ARBA00032441"/>
    </source>
</evidence>
<dbReference type="PANTHER" id="PTHR33540:SF2">
    <property type="entry name" value="TRNA THREONYLCARBAMOYLADENOSINE BIOSYNTHESIS PROTEIN TSAE"/>
    <property type="match status" value="1"/>
</dbReference>
<evidence type="ECO:0000256" key="5">
    <source>
        <dbReference type="ARBA" id="ARBA00022694"/>
    </source>
</evidence>
<accession>A0A366KB76</accession>
<evidence type="ECO:0000256" key="8">
    <source>
        <dbReference type="ARBA" id="ARBA00022840"/>
    </source>
</evidence>
<dbReference type="Gene3D" id="3.40.50.300">
    <property type="entry name" value="P-loop containing nucleotide triphosphate hydrolases"/>
    <property type="match status" value="1"/>
</dbReference>
<keyword evidence="8" id="KW-0067">ATP-binding</keyword>
<keyword evidence="13" id="KW-1185">Reference proteome</keyword>
<dbReference type="GO" id="GO:0046872">
    <property type="term" value="F:metal ion binding"/>
    <property type="evidence" value="ECO:0007669"/>
    <property type="project" value="UniProtKB-KW"/>
</dbReference>
<dbReference type="GO" id="GO:0005524">
    <property type="term" value="F:ATP binding"/>
    <property type="evidence" value="ECO:0007669"/>
    <property type="project" value="UniProtKB-KW"/>
</dbReference>
<evidence type="ECO:0000313" key="12">
    <source>
        <dbReference type="EMBL" id="RBP98986.1"/>
    </source>
</evidence>
<dbReference type="InterPro" id="IPR027417">
    <property type="entry name" value="P-loop_NTPase"/>
</dbReference>
<proteinExistence type="inferred from homology"/>
<reference evidence="12 13" key="1">
    <citation type="submission" date="2017-10" db="EMBL/GenBank/DDBJ databases">
        <title>Bifidobacterium xylocopum sp. nov. and Bifidobacterium aemilianum sp. nov., from the carpenter bee (Xylocopa violacea) digestive tract.</title>
        <authorList>
            <person name="Alberoni D."/>
            <person name="Baffoni L."/>
            <person name="Di Gioia D."/>
            <person name="Gaggia F."/>
            <person name="Biavati B."/>
        </authorList>
    </citation>
    <scope>NUCLEOTIDE SEQUENCE [LARGE SCALE GENOMIC DNA]</scope>
    <source>
        <strain evidence="12 13">XV2</strain>
    </source>
</reference>
<dbReference type="AlphaFoldDB" id="A0A366KB76"/>
<evidence type="ECO:0000256" key="1">
    <source>
        <dbReference type="ARBA" id="ARBA00004496"/>
    </source>
</evidence>
<dbReference type="PANTHER" id="PTHR33540">
    <property type="entry name" value="TRNA THREONYLCARBAMOYLADENOSINE BIOSYNTHESIS PROTEIN TSAE"/>
    <property type="match status" value="1"/>
</dbReference>
<keyword evidence="7" id="KW-0547">Nucleotide-binding</keyword>
<dbReference type="Proteomes" id="UP000252345">
    <property type="component" value="Unassembled WGS sequence"/>
</dbReference>
<comment type="caution">
    <text evidence="12">The sequence shown here is derived from an EMBL/GenBank/DDBJ whole genome shotgun (WGS) entry which is preliminary data.</text>
</comment>
<gene>
    <name evidence="12" type="ORF">CRD59_06270</name>
</gene>
<evidence type="ECO:0000256" key="9">
    <source>
        <dbReference type="ARBA" id="ARBA00022842"/>
    </source>
</evidence>
<evidence type="ECO:0000256" key="6">
    <source>
        <dbReference type="ARBA" id="ARBA00022723"/>
    </source>
</evidence>
<dbReference type="RefSeq" id="WP_113853828.1">
    <property type="nucleotide sequence ID" value="NZ_PDCH01000013.1"/>
</dbReference>
<keyword evidence="12" id="KW-0808">Transferase</keyword>
<evidence type="ECO:0000256" key="7">
    <source>
        <dbReference type="ARBA" id="ARBA00022741"/>
    </source>
</evidence>
<evidence type="ECO:0000256" key="2">
    <source>
        <dbReference type="ARBA" id="ARBA00007599"/>
    </source>
</evidence>
<sequence length="202" mass="21336">MIGEDGTSVIRVLAPTAEDMRRIGSRLASLVRGGDVIVLSGPLGAGKTTFAQGFGRGLHIAGPIVSPTFTIARELVGRSSGGAPLRLVHVDAYRLGTLGFEPGQASADTLLDQLESLGLDEELDDPDEHTIVLMEWGSQMAAVLASARLEVSIERPLEPKPVRGKDEGCGVLSGDGPRTVVFRAVGPAWTQRMDDLRKAVEA</sequence>
<evidence type="ECO:0000313" key="13">
    <source>
        <dbReference type="Proteomes" id="UP000252345"/>
    </source>
</evidence>
<dbReference type="EMBL" id="PDCH01000013">
    <property type="protein sequence ID" value="RBP98986.1"/>
    <property type="molecule type" value="Genomic_DNA"/>
</dbReference>
<dbReference type="GO" id="GO:0002949">
    <property type="term" value="P:tRNA threonylcarbamoyladenosine modification"/>
    <property type="evidence" value="ECO:0007669"/>
    <property type="project" value="InterPro"/>
</dbReference>
<keyword evidence="5" id="KW-0819">tRNA processing</keyword>
<comment type="function">
    <text evidence="10">Required for the formation of a threonylcarbamoyl group on adenosine at position 37 (t(6)A37) in tRNAs that read codons beginning with adenine. Is involved in the transfer of the threonylcarbamoyl moiety of threonylcarbamoyl-AMP (TC-AMP) to the N6 group of A37, together with TsaD and TsaB. TsaE seems to play an indirect role in the t(6)A biosynthesis pathway, possibly in regulating the core enzymatic function of TsaD.</text>
</comment>
<dbReference type="GO" id="GO:0016740">
    <property type="term" value="F:transferase activity"/>
    <property type="evidence" value="ECO:0007669"/>
    <property type="project" value="UniProtKB-KW"/>
</dbReference>
<keyword evidence="6" id="KW-0479">Metal-binding</keyword>
<dbReference type="InterPro" id="IPR003442">
    <property type="entry name" value="T6A_TsaE"/>
</dbReference>
<dbReference type="GO" id="GO:0005737">
    <property type="term" value="C:cytoplasm"/>
    <property type="evidence" value="ECO:0007669"/>
    <property type="project" value="UniProtKB-SubCell"/>
</dbReference>
<comment type="similarity">
    <text evidence="2">Belongs to the TsaE family.</text>
</comment>
<keyword evidence="4" id="KW-0963">Cytoplasm</keyword>
<comment type="subcellular location">
    <subcellularLocation>
        <location evidence="1">Cytoplasm</location>
    </subcellularLocation>
</comment>
<dbReference type="Pfam" id="PF02367">
    <property type="entry name" value="TsaE"/>
    <property type="match status" value="1"/>
</dbReference>
<evidence type="ECO:0000256" key="3">
    <source>
        <dbReference type="ARBA" id="ARBA00019010"/>
    </source>
</evidence>
<dbReference type="SUPFAM" id="SSF52540">
    <property type="entry name" value="P-loop containing nucleoside triphosphate hydrolases"/>
    <property type="match status" value="1"/>
</dbReference>
<evidence type="ECO:0000256" key="10">
    <source>
        <dbReference type="ARBA" id="ARBA00024908"/>
    </source>
</evidence>
<organism evidence="12 13">
    <name type="scientific">Bifidobacterium xylocopae</name>
    <dbReference type="NCBI Taxonomy" id="2493119"/>
    <lineage>
        <taxon>Bacteria</taxon>
        <taxon>Bacillati</taxon>
        <taxon>Actinomycetota</taxon>
        <taxon>Actinomycetes</taxon>
        <taxon>Bifidobacteriales</taxon>
        <taxon>Bifidobacteriaceae</taxon>
        <taxon>Bifidobacterium</taxon>
    </lineage>
</organism>
<dbReference type="OrthoDB" id="9800307at2"/>